<dbReference type="RefSeq" id="WP_034749095.1">
    <property type="nucleotide sequence ID" value="NZ_CBCRWJ010000010.1"/>
</dbReference>
<keyword evidence="1" id="KW-0732">Signal</keyword>
<evidence type="ECO:0000313" key="5">
    <source>
        <dbReference type="Proteomes" id="UP000182489"/>
    </source>
</evidence>
<dbReference type="GeneID" id="56944696"/>
<protein>
    <submittedName>
        <fullName evidence="4">Uncharacterized protein</fullName>
    </submittedName>
</protein>
<organism evidence="4 5">
    <name type="scientific">Janthinobacterium lividum</name>
    <dbReference type="NCBI Taxonomy" id="29581"/>
    <lineage>
        <taxon>Bacteria</taxon>
        <taxon>Pseudomonadati</taxon>
        <taxon>Pseudomonadota</taxon>
        <taxon>Betaproteobacteria</taxon>
        <taxon>Burkholderiales</taxon>
        <taxon>Oxalobacteraceae</taxon>
        <taxon>Janthinobacterium</taxon>
    </lineage>
</organism>
<dbReference type="Proteomes" id="UP000662821">
    <property type="component" value="Chromosome"/>
</dbReference>
<feature type="signal peptide" evidence="1">
    <location>
        <begin position="1"/>
        <end position="21"/>
    </location>
</feature>
<keyword evidence="7" id="KW-1185">Reference proteome</keyword>
<dbReference type="EMBL" id="CP071520">
    <property type="protein sequence ID" value="QSX97357.1"/>
    <property type="molecule type" value="Genomic_DNA"/>
</dbReference>
<sequence>MFKKLGFFLFAMGVSASYAMASSTADISECQSECYMALDACVMEFSVPSCVRANKVCLQACG</sequence>
<evidence type="ECO:0000313" key="6">
    <source>
        <dbReference type="Proteomes" id="UP000662821"/>
    </source>
</evidence>
<dbReference type="Proteomes" id="UP000182489">
    <property type="component" value="Unassembled WGS sequence"/>
</dbReference>
<evidence type="ECO:0000313" key="3">
    <source>
        <dbReference type="EMBL" id="QSX97357.1"/>
    </source>
</evidence>
<dbReference type="Proteomes" id="UP001237592">
    <property type="component" value="Unassembled WGS sequence"/>
</dbReference>
<evidence type="ECO:0000313" key="4">
    <source>
        <dbReference type="EMBL" id="SFY24941.1"/>
    </source>
</evidence>
<gene>
    <name evidence="3" type="ORF">J3P46_05265</name>
    <name evidence="2" type="ORF">RB624_26655</name>
    <name evidence="4" type="ORF">SAMN03097694_5352</name>
</gene>
<evidence type="ECO:0000313" key="2">
    <source>
        <dbReference type="EMBL" id="MDQ4629480.1"/>
    </source>
</evidence>
<dbReference type="AlphaFoldDB" id="A0A031GUM0"/>
<evidence type="ECO:0000313" key="7">
    <source>
        <dbReference type="Proteomes" id="UP001237592"/>
    </source>
</evidence>
<accession>A0A031GUM0</accession>
<reference evidence="4 5" key="1">
    <citation type="submission" date="2016-11" db="EMBL/GenBank/DDBJ databases">
        <authorList>
            <person name="Varghese N."/>
            <person name="Submissions S."/>
        </authorList>
    </citation>
    <scope>NUCLEOTIDE SEQUENCE [LARGE SCALE GENOMIC DNA]</scope>
    <source>
        <strain evidence="4 5">NFR18</strain>
    </source>
</reference>
<evidence type="ECO:0000256" key="1">
    <source>
        <dbReference type="SAM" id="SignalP"/>
    </source>
</evidence>
<proteinExistence type="predicted"/>
<name>A0A031GUM0_9BURK</name>
<dbReference type="OrthoDB" id="8705553at2"/>
<dbReference type="EMBL" id="JAVFKP010000009">
    <property type="protein sequence ID" value="MDQ4629480.1"/>
    <property type="molecule type" value="Genomic_DNA"/>
</dbReference>
<reference evidence="2 7" key="3">
    <citation type="submission" date="2023-08" db="EMBL/GenBank/DDBJ databases">
        <title>Draft genome sequence of Janthinobacterium lividum.</title>
        <authorList>
            <person name="Chun B.H."/>
            <person name="Lee Y."/>
        </authorList>
    </citation>
    <scope>NUCLEOTIDE SEQUENCE [LARGE SCALE GENOMIC DNA]</scope>
    <source>
        <strain evidence="2 7">AMJK</strain>
    </source>
</reference>
<feature type="chain" id="PRO_5044538977" evidence="1">
    <location>
        <begin position="22"/>
        <end position="62"/>
    </location>
</feature>
<reference evidence="3 6" key="2">
    <citation type="submission" date="2021-03" db="EMBL/GenBank/DDBJ databases">
        <title>Draft genome sequence of Janthinobacterium sp. strain PLB02 isolated from infected primmorphs (Lubomirskia baicalensis).</title>
        <authorList>
            <person name="Chernogor L.I."/>
            <person name="Belikov S.I."/>
            <person name="Petrushin I.S."/>
        </authorList>
    </citation>
    <scope>NUCLEOTIDE SEQUENCE [LARGE SCALE GENOMIC DNA]</scope>
    <source>
        <strain evidence="3 6">PLB02</strain>
    </source>
</reference>
<dbReference type="EMBL" id="FPKH01000008">
    <property type="protein sequence ID" value="SFY24941.1"/>
    <property type="molecule type" value="Genomic_DNA"/>
</dbReference>